<dbReference type="Proteomes" id="UP000031668">
    <property type="component" value="Unassembled WGS sequence"/>
</dbReference>
<dbReference type="AlphaFoldDB" id="A0A0C2MXD1"/>
<comment type="caution">
    <text evidence="1">The sequence shown here is derived from an EMBL/GenBank/DDBJ whole genome shotgun (WGS) entry which is preliminary data.</text>
</comment>
<dbReference type="Gene3D" id="3.30.420.10">
    <property type="entry name" value="Ribonuclease H-like superfamily/Ribonuclease H"/>
    <property type="match status" value="1"/>
</dbReference>
<gene>
    <name evidence="1" type="ORF">RF11_06690</name>
</gene>
<dbReference type="EMBL" id="JWZT01003568">
    <property type="protein sequence ID" value="KII66277.1"/>
    <property type="molecule type" value="Genomic_DNA"/>
</dbReference>
<protein>
    <submittedName>
        <fullName evidence="1">Uncharacterized protein</fullName>
    </submittedName>
</protein>
<dbReference type="GO" id="GO:0003676">
    <property type="term" value="F:nucleic acid binding"/>
    <property type="evidence" value="ECO:0007669"/>
    <property type="project" value="InterPro"/>
</dbReference>
<dbReference type="InterPro" id="IPR036397">
    <property type="entry name" value="RNaseH_sf"/>
</dbReference>
<sequence>MSDCYDQFSLKEALRSKNTSNLNRLSSYYESKEKDFKMESENYHKKRIALDYNKTKTIELDWPPYLSDFNYYGCFIWSSVKDRIYKCNFKNTKDLKRAIIQEFSKTN</sequence>
<keyword evidence="2" id="KW-1185">Reference proteome</keyword>
<proteinExistence type="predicted"/>
<name>A0A0C2MXD1_THEKT</name>
<organism evidence="1 2">
    <name type="scientific">Thelohanellus kitauei</name>
    <name type="common">Myxosporean</name>
    <dbReference type="NCBI Taxonomy" id="669202"/>
    <lineage>
        <taxon>Eukaryota</taxon>
        <taxon>Metazoa</taxon>
        <taxon>Cnidaria</taxon>
        <taxon>Myxozoa</taxon>
        <taxon>Myxosporea</taxon>
        <taxon>Bivalvulida</taxon>
        <taxon>Platysporina</taxon>
        <taxon>Myxobolidae</taxon>
        <taxon>Thelohanellus</taxon>
    </lineage>
</organism>
<reference evidence="1 2" key="1">
    <citation type="journal article" date="2014" name="Genome Biol. Evol.">
        <title>The genome of the myxosporean Thelohanellus kitauei shows adaptations to nutrient acquisition within its fish host.</title>
        <authorList>
            <person name="Yang Y."/>
            <person name="Xiong J."/>
            <person name="Zhou Z."/>
            <person name="Huo F."/>
            <person name="Miao W."/>
            <person name="Ran C."/>
            <person name="Liu Y."/>
            <person name="Zhang J."/>
            <person name="Feng J."/>
            <person name="Wang M."/>
            <person name="Wang M."/>
            <person name="Wang L."/>
            <person name="Yao B."/>
        </authorList>
    </citation>
    <scope>NUCLEOTIDE SEQUENCE [LARGE SCALE GENOMIC DNA]</scope>
    <source>
        <strain evidence="1">Wuqing</strain>
    </source>
</reference>
<evidence type="ECO:0000313" key="1">
    <source>
        <dbReference type="EMBL" id="KII66277.1"/>
    </source>
</evidence>
<accession>A0A0C2MXD1</accession>
<evidence type="ECO:0000313" key="2">
    <source>
        <dbReference type="Proteomes" id="UP000031668"/>
    </source>
</evidence>